<sequence length="198" mass="22210">MTDTRWNRRSGWVLAVALVGMATLAWTDDAAAETETYEVDPVHTSIYFHVMHLDVAPVYGRFNEVSGEYELGDEPTFSFTVNTTSIDTNNAQRDEHLRSSDFFNATEFPTISFQSTSAEPLEDEDGYKVTGDMTLHGETHEITVDLVKTGEGEGMHGEHRTGFHTQFTLNRSDYGMDEMLDLVGDEVTMLIAIEGIRE</sequence>
<dbReference type="InterPro" id="IPR036761">
    <property type="entry name" value="TTHA0802/YceI-like_sf"/>
</dbReference>
<dbReference type="SUPFAM" id="SSF101874">
    <property type="entry name" value="YceI-like"/>
    <property type="match status" value="1"/>
</dbReference>
<reference evidence="3 4" key="1">
    <citation type="submission" date="2024-08" db="EMBL/GenBank/DDBJ databases">
        <title>Whole-genome sequencing of halo(alkali)philic microorganisms from hypersaline lakes.</title>
        <authorList>
            <person name="Sorokin D.Y."/>
            <person name="Merkel A.Y."/>
            <person name="Messina E."/>
            <person name="Yakimov M."/>
        </authorList>
    </citation>
    <scope>NUCLEOTIDE SEQUENCE [LARGE SCALE GENOMIC DNA]</scope>
    <source>
        <strain evidence="3 4">AB-hyl4</strain>
    </source>
</reference>
<protein>
    <submittedName>
        <fullName evidence="3">YceI family protein</fullName>
    </submittedName>
</protein>
<keyword evidence="4" id="KW-1185">Reference proteome</keyword>
<evidence type="ECO:0000259" key="2">
    <source>
        <dbReference type="SMART" id="SM00867"/>
    </source>
</evidence>
<dbReference type="Gene3D" id="2.40.128.110">
    <property type="entry name" value="Lipid/polyisoprenoid-binding, YceI-like"/>
    <property type="match status" value="1"/>
</dbReference>
<proteinExistence type="predicted"/>
<feature type="domain" description="Lipid/polyisoprenoid-binding YceI-like" evidence="2">
    <location>
        <begin position="36"/>
        <end position="196"/>
    </location>
</feature>
<dbReference type="EMBL" id="JBGUBD010000023">
    <property type="protein sequence ID" value="MFA9480466.1"/>
    <property type="molecule type" value="Genomic_DNA"/>
</dbReference>
<accession>A0ABV4UA24</accession>
<keyword evidence="1" id="KW-0732">Signal</keyword>
<evidence type="ECO:0000313" key="3">
    <source>
        <dbReference type="EMBL" id="MFA9480466.1"/>
    </source>
</evidence>
<dbReference type="RefSeq" id="WP_425347386.1">
    <property type="nucleotide sequence ID" value="NZ_JBGUBD010000023.1"/>
</dbReference>
<dbReference type="PANTHER" id="PTHR34406">
    <property type="entry name" value="PROTEIN YCEI"/>
    <property type="match status" value="1"/>
</dbReference>
<gene>
    <name evidence="3" type="ORF">ACERK3_19540</name>
</gene>
<comment type="caution">
    <text evidence="3">The sequence shown here is derived from an EMBL/GenBank/DDBJ whole genome shotgun (WGS) entry which is preliminary data.</text>
</comment>
<dbReference type="SMART" id="SM00867">
    <property type="entry name" value="YceI"/>
    <property type="match status" value="1"/>
</dbReference>
<evidence type="ECO:0000313" key="4">
    <source>
        <dbReference type="Proteomes" id="UP001575105"/>
    </source>
</evidence>
<dbReference type="Pfam" id="PF04264">
    <property type="entry name" value="YceI"/>
    <property type="match status" value="1"/>
</dbReference>
<feature type="signal peptide" evidence="1">
    <location>
        <begin position="1"/>
        <end position="27"/>
    </location>
</feature>
<dbReference type="PANTHER" id="PTHR34406:SF1">
    <property type="entry name" value="PROTEIN YCEI"/>
    <property type="match status" value="1"/>
</dbReference>
<feature type="chain" id="PRO_5046751020" evidence="1">
    <location>
        <begin position="28"/>
        <end position="198"/>
    </location>
</feature>
<organism evidence="3 4">
    <name type="scientific">Natronomicrosphaera hydrolytica</name>
    <dbReference type="NCBI Taxonomy" id="3242702"/>
    <lineage>
        <taxon>Bacteria</taxon>
        <taxon>Pseudomonadati</taxon>
        <taxon>Planctomycetota</taxon>
        <taxon>Phycisphaerae</taxon>
        <taxon>Phycisphaerales</taxon>
        <taxon>Phycisphaeraceae</taxon>
        <taxon>Natronomicrosphaera</taxon>
    </lineage>
</organism>
<dbReference type="InterPro" id="IPR007372">
    <property type="entry name" value="Lipid/polyisoprenoid-bd_YceI"/>
</dbReference>
<dbReference type="Proteomes" id="UP001575105">
    <property type="component" value="Unassembled WGS sequence"/>
</dbReference>
<evidence type="ECO:0000256" key="1">
    <source>
        <dbReference type="SAM" id="SignalP"/>
    </source>
</evidence>
<name>A0ABV4UA24_9BACT</name>